<dbReference type="GO" id="GO:0016787">
    <property type="term" value="F:hydrolase activity"/>
    <property type="evidence" value="ECO:0007669"/>
    <property type="project" value="UniProtKB-KW"/>
</dbReference>
<dbReference type="SUPFAM" id="SSF53474">
    <property type="entry name" value="alpha/beta-Hydrolases"/>
    <property type="match status" value="1"/>
</dbReference>
<dbReference type="EMBL" id="BSUN01000001">
    <property type="protein sequence ID" value="GMA35231.1"/>
    <property type="molecule type" value="Genomic_DNA"/>
</dbReference>
<accession>A0ABQ6IC03</accession>
<dbReference type="InterPro" id="IPR051601">
    <property type="entry name" value="Serine_prot/Carboxylest_S33"/>
</dbReference>
<name>A0ABQ6IC03_9MICO</name>
<dbReference type="PANTHER" id="PTHR43248">
    <property type="entry name" value="2-SUCCINYL-6-HYDROXY-2,4-CYCLOHEXADIENE-1-CARBOXYLATE SYNTHASE"/>
    <property type="match status" value="1"/>
</dbReference>
<evidence type="ECO:0000256" key="2">
    <source>
        <dbReference type="ARBA" id="ARBA00022801"/>
    </source>
</evidence>
<proteinExistence type="inferred from homology"/>
<protein>
    <submittedName>
        <fullName evidence="5">Alpha/beta hydrolase</fullName>
    </submittedName>
</protein>
<comment type="caution">
    <text evidence="5">The sequence shown here is derived from an EMBL/GenBank/DDBJ whole genome shotgun (WGS) entry which is preliminary data.</text>
</comment>
<dbReference type="Pfam" id="PF08386">
    <property type="entry name" value="Abhydrolase_4"/>
    <property type="match status" value="1"/>
</dbReference>
<organism evidence="5 6">
    <name type="scientific">Demequina litorisediminis</name>
    <dbReference type="NCBI Taxonomy" id="1849022"/>
    <lineage>
        <taxon>Bacteria</taxon>
        <taxon>Bacillati</taxon>
        <taxon>Actinomycetota</taxon>
        <taxon>Actinomycetes</taxon>
        <taxon>Micrococcales</taxon>
        <taxon>Demequinaceae</taxon>
        <taxon>Demequina</taxon>
    </lineage>
</organism>
<dbReference type="InterPro" id="IPR013595">
    <property type="entry name" value="Pept_S33_TAP-like_C"/>
</dbReference>
<sequence length="496" mass="52447">MLSACVPDKTQVSPSDGASDGGSPTASGSTGDGVYGQQIEWNTCGDLDCATIQVPLDWDEPEGETVDLAINRYPAADQDARIGSLLINPGGPGGSGLGYTEAFVSSAGTDLLDAYDVVGFDPRGVGESTPVACGADSTIDDYYMADVVIESQADVDAEVQRTAAFAAGCEQATGDFLTEVDTVSAARDMDLLRSLLGDNALHYMGFSYGTQLGATYAELFPENVGRMVLDGALDLTLTDQDLTLGQAGGFENSYRNYLAWCVDQGDCPLGSTVEEGLAETTALLDMALEEPLFTASTHDLNRNLLLYGIIVTLYDEASWGYLTQAFEEIETTGTGAVMYQLANFYFDRDPSTDTYTSNSTWAFTAINCADSTDREATTFADIEDFTVEAEEVSPTFGWWFASGTGCDGWPESDAETVTSLDEAAAGGADKIVVVGTTNDPATPYAWAEAMADQLGAPLLTYDGEGHTAYGRSNACIVDNVDGFMVDGELPDSGTRC</sequence>
<reference evidence="6" key="1">
    <citation type="journal article" date="2019" name="Int. J. Syst. Evol. Microbiol.">
        <title>The Global Catalogue of Microorganisms (GCM) 10K type strain sequencing project: providing services to taxonomists for standard genome sequencing and annotation.</title>
        <authorList>
            <consortium name="The Broad Institute Genomics Platform"/>
            <consortium name="The Broad Institute Genome Sequencing Center for Infectious Disease"/>
            <person name="Wu L."/>
            <person name="Ma J."/>
        </authorList>
    </citation>
    <scope>NUCLEOTIDE SEQUENCE [LARGE SCALE GENOMIC DNA]</scope>
    <source>
        <strain evidence="6">NBRC 112299</strain>
    </source>
</reference>
<evidence type="ECO:0000259" key="4">
    <source>
        <dbReference type="Pfam" id="PF08386"/>
    </source>
</evidence>
<feature type="domain" description="Peptidase S33 tripeptidyl aminopeptidase-like C-terminal" evidence="4">
    <location>
        <begin position="399"/>
        <end position="496"/>
    </location>
</feature>
<dbReference type="Gene3D" id="3.40.50.1820">
    <property type="entry name" value="alpha/beta hydrolase"/>
    <property type="match status" value="1"/>
</dbReference>
<dbReference type="Proteomes" id="UP001157125">
    <property type="component" value="Unassembled WGS sequence"/>
</dbReference>
<feature type="region of interest" description="Disordered" evidence="3">
    <location>
        <begin position="1"/>
        <end position="34"/>
    </location>
</feature>
<keyword evidence="6" id="KW-1185">Reference proteome</keyword>
<comment type="similarity">
    <text evidence="1">Belongs to the peptidase S33 family.</text>
</comment>
<evidence type="ECO:0000313" key="5">
    <source>
        <dbReference type="EMBL" id="GMA35231.1"/>
    </source>
</evidence>
<dbReference type="PANTHER" id="PTHR43248:SF25">
    <property type="entry name" value="AB HYDROLASE-1 DOMAIN-CONTAINING PROTEIN-RELATED"/>
    <property type="match status" value="1"/>
</dbReference>
<evidence type="ECO:0000256" key="3">
    <source>
        <dbReference type="SAM" id="MobiDB-lite"/>
    </source>
</evidence>
<feature type="compositionally biased region" description="Low complexity" evidence="3">
    <location>
        <begin position="13"/>
        <end position="29"/>
    </location>
</feature>
<evidence type="ECO:0000256" key="1">
    <source>
        <dbReference type="ARBA" id="ARBA00010088"/>
    </source>
</evidence>
<gene>
    <name evidence="5" type="ORF">GCM10025876_14350</name>
</gene>
<evidence type="ECO:0000313" key="6">
    <source>
        <dbReference type="Proteomes" id="UP001157125"/>
    </source>
</evidence>
<dbReference type="InterPro" id="IPR029058">
    <property type="entry name" value="AB_hydrolase_fold"/>
</dbReference>
<keyword evidence="2 5" id="KW-0378">Hydrolase</keyword>